<evidence type="ECO:0000256" key="1">
    <source>
        <dbReference type="ARBA" id="ARBA00022729"/>
    </source>
</evidence>
<comment type="caution">
    <text evidence="5">The sequence shown here is derived from an EMBL/GenBank/DDBJ whole genome shotgun (WGS) entry which is preliminary data.</text>
</comment>
<evidence type="ECO:0000313" key="8">
    <source>
        <dbReference type="Proteomes" id="UP001371299"/>
    </source>
</evidence>
<reference evidence="5" key="1">
    <citation type="submission" date="2022-02" db="EMBL/GenBank/DDBJ databases">
        <title>Corynebacterium sp. from urogenital microbiome.</title>
        <authorList>
            <person name="Cappelli E.A."/>
            <person name="Ribeiro T.G."/>
            <person name="Peixe L."/>
        </authorList>
    </citation>
    <scope>NUCLEOTIDE SEQUENCE</scope>
    <source>
        <strain evidence="5">C21Ua_68</strain>
    </source>
</reference>
<dbReference type="AlphaFoldDB" id="A0A9X3M019"/>
<reference evidence="6 8" key="2">
    <citation type="submission" date="2024-01" db="EMBL/GenBank/DDBJ databases">
        <title>Description of two novel Corynebacterium species isolated from human nasal passages and skin.</title>
        <authorList>
            <person name="Popowitch E."/>
            <person name="Tran T.H."/>
            <person name="Escapa I.F."/>
            <person name="Bhatt E."/>
            <person name="Sozat A.K."/>
            <person name="Roberts A.Q."/>
            <person name="Segre J.A."/>
            <person name="Kong H."/>
            <person name="Conlan S."/>
            <person name="Lemon K.P."/>
            <person name="Kelly M.S."/>
        </authorList>
    </citation>
    <scope>NUCLEOTIDE SEQUENCE [LARGE SCALE GENOMIC DNA]</scope>
    <source>
        <strain evidence="6 8">KPL2619</strain>
    </source>
</reference>
<name>A0A9X3M019_9CORY</name>
<feature type="chain" id="PRO_5040784183" evidence="3">
    <location>
        <begin position="24"/>
        <end position="301"/>
    </location>
</feature>
<organism evidence="5 7">
    <name type="scientific">Corynebacterium yonathiae</name>
    <dbReference type="NCBI Taxonomy" id="2913504"/>
    <lineage>
        <taxon>Bacteria</taxon>
        <taxon>Bacillati</taxon>
        <taxon>Actinomycetota</taxon>
        <taxon>Actinomycetes</taxon>
        <taxon>Mycobacteriales</taxon>
        <taxon>Corynebacteriaceae</taxon>
        <taxon>Corynebacterium</taxon>
    </lineage>
</organism>
<gene>
    <name evidence="5" type="ORF">L8V22_11225</name>
    <name evidence="6" type="ORF">WMQ01_10360</name>
</gene>
<accession>A0A9X3M019</accession>
<keyword evidence="8" id="KW-1185">Reference proteome</keyword>
<dbReference type="EMBL" id="JBBMGJ010000026">
    <property type="protein sequence ID" value="MEK0146458.1"/>
    <property type="molecule type" value="Genomic_DNA"/>
</dbReference>
<protein>
    <submittedName>
        <fullName evidence="5">DUF5067 domain-containing protein</fullName>
    </submittedName>
</protein>
<feature type="region of interest" description="Disordered" evidence="2">
    <location>
        <begin position="18"/>
        <end position="45"/>
    </location>
</feature>
<dbReference type="Gene3D" id="2.60.40.1240">
    <property type="match status" value="1"/>
</dbReference>
<dbReference type="Proteomes" id="UP001371299">
    <property type="component" value="Unassembled WGS sequence"/>
</dbReference>
<feature type="domain" description="DUF5067" evidence="4">
    <location>
        <begin position="162"/>
        <end position="285"/>
    </location>
</feature>
<evidence type="ECO:0000256" key="3">
    <source>
        <dbReference type="SAM" id="SignalP"/>
    </source>
</evidence>
<dbReference type="InterPro" id="IPR031989">
    <property type="entry name" value="DUF5067"/>
</dbReference>
<proteinExistence type="predicted"/>
<dbReference type="PROSITE" id="PS51257">
    <property type="entry name" value="PROKAR_LIPOPROTEIN"/>
    <property type="match status" value="1"/>
</dbReference>
<keyword evidence="1 3" id="KW-0732">Signal</keyword>
<dbReference type="InterPro" id="IPR029050">
    <property type="entry name" value="Immunoprotect_excell_Ig-like"/>
</dbReference>
<evidence type="ECO:0000259" key="4">
    <source>
        <dbReference type="Pfam" id="PF16729"/>
    </source>
</evidence>
<feature type="signal peptide" evidence="3">
    <location>
        <begin position="1"/>
        <end position="23"/>
    </location>
</feature>
<dbReference type="EMBL" id="JAKMUZ010000028">
    <property type="protein sequence ID" value="MCZ9297114.1"/>
    <property type="molecule type" value="Genomic_DNA"/>
</dbReference>
<dbReference type="RefSeq" id="WP_238802166.1">
    <property type="nucleotide sequence ID" value="NZ_JAKMUZ010000028.1"/>
</dbReference>
<dbReference type="Proteomes" id="UP001146439">
    <property type="component" value="Unassembled WGS sequence"/>
</dbReference>
<sequence length="301" mass="32878">MRKLLSSLILVSALTLTSCSDSGSDSSKTSDSNNSASDAQADAKSVIGTWKQEDSASEDGWMEASITDDVITIEWVMDNGENRMIYWIGSFDAQAAASGETVTSNLDTVATASEWMAASSDKKDFSIDDDALTFKVAIEDKEFTTHMKKVKDDPTTIKELKSTDFSQSFKDGVLDVPAAKFEITDHRVIKPGEPGNEIGEKPLLVFNYDVTNKTDETLTTTDFVVYFTAIQDNDPNKVNELDLGSYTDPETSDTQLEQIKKGGTVAGTIAYELDDLTTPVDLVASKSFSQDEIGRQTFELD</sequence>
<evidence type="ECO:0000313" key="6">
    <source>
        <dbReference type="EMBL" id="MEK0146458.1"/>
    </source>
</evidence>
<evidence type="ECO:0000313" key="7">
    <source>
        <dbReference type="Proteomes" id="UP001146439"/>
    </source>
</evidence>
<dbReference type="Pfam" id="PF16729">
    <property type="entry name" value="DUF5067"/>
    <property type="match status" value="1"/>
</dbReference>
<evidence type="ECO:0000313" key="5">
    <source>
        <dbReference type="EMBL" id="MCZ9297114.1"/>
    </source>
</evidence>
<evidence type="ECO:0000256" key="2">
    <source>
        <dbReference type="SAM" id="MobiDB-lite"/>
    </source>
</evidence>